<gene>
    <name evidence="1" type="ORF">CO102_01220</name>
</gene>
<protein>
    <submittedName>
        <fullName evidence="1">Uncharacterized protein</fullName>
    </submittedName>
</protein>
<evidence type="ECO:0000313" key="2">
    <source>
        <dbReference type="Proteomes" id="UP000228770"/>
    </source>
</evidence>
<accession>A0A2M8C2Q2</accession>
<proteinExistence type="predicted"/>
<evidence type="ECO:0000313" key="1">
    <source>
        <dbReference type="EMBL" id="PJB50378.1"/>
    </source>
</evidence>
<dbReference type="AlphaFoldDB" id="A0A2M8C2Q2"/>
<comment type="caution">
    <text evidence="1">The sequence shown here is derived from an EMBL/GenBank/DDBJ whole genome shotgun (WGS) entry which is preliminary data.</text>
</comment>
<organism evidence="1 2">
    <name type="scientific">Candidatus Brennerbacteria bacterium CG_4_9_14_3_um_filter_43_9</name>
    <dbReference type="NCBI Taxonomy" id="1974522"/>
    <lineage>
        <taxon>Bacteria</taxon>
        <taxon>Candidatus Brenneribacteriota</taxon>
    </lineage>
</organism>
<dbReference type="EMBL" id="PFUA01000028">
    <property type="protein sequence ID" value="PJB50378.1"/>
    <property type="molecule type" value="Genomic_DNA"/>
</dbReference>
<reference evidence="2" key="1">
    <citation type="submission" date="2017-09" db="EMBL/GenBank/DDBJ databases">
        <title>Depth-based differentiation of microbial function through sediment-hosted aquifers and enrichment of novel symbionts in the deep terrestrial subsurface.</title>
        <authorList>
            <person name="Probst A.J."/>
            <person name="Ladd B."/>
            <person name="Jarett J.K."/>
            <person name="Geller-Mcgrath D.E."/>
            <person name="Sieber C.M.K."/>
            <person name="Emerson J.B."/>
            <person name="Anantharaman K."/>
            <person name="Thomas B.C."/>
            <person name="Malmstrom R."/>
            <person name="Stieglmeier M."/>
            <person name="Klingl A."/>
            <person name="Woyke T."/>
            <person name="Ryan C.M."/>
            <person name="Banfield J.F."/>
        </authorList>
    </citation>
    <scope>NUCLEOTIDE SEQUENCE [LARGE SCALE GENOMIC DNA]</scope>
</reference>
<sequence>MQLLPLDDFHTILVAWNTDLVRIKGDNILTTLIPKYSIPKKTGIFVNAADPLYGPAEVTWAWQGTFENASSTFPIHVIVKPTVLRISSDMWLEKDEPTGISKTAFEKALDRQIGTNDFLTVGYWPLYKNDTPLPDNVHYVGSFLDFDSQPVQYPEPLGIPAIKNLRWGTDPNADTGHSWDVDVNPNTGYSIEFEYQMPLNQVSNQWNSGGDELRFYLDGNVDFYYDIQPNMNQLWFNELDSSRLVWINYPTCSWNLRKQNKSGFREPIYNAIYNRCNRPSVVPFDTVAYGPELPPHITASSSASWIIKFPITSTTKLFSDLNENDYISLSFFQYDSGNASGLYLRQIDSRKWHFSPTYTPLIPTIASSTP</sequence>
<dbReference type="Proteomes" id="UP000228770">
    <property type="component" value="Unassembled WGS sequence"/>
</dbReference>
<name>A0A2M8C2Q2_9BACT</name>